<feature type="domain" description="Endonuclease/exonuclease/phosphatase" evidence="2">
    <location>
        <begin position="59"/>
        <end position="262"/>
    </location>
</feature>
<evidence type="ECO:0000256" key="1">
    <source>
        <dbReference type="SAM" id="SignalP"/>
    </source>
</evidence>
<organism evidence="3 4">
    <name type="scientific">Biformimicrobium ophioploci</name>
    <dbReference type="NCBI Taxonomy" id="3036711"/>
    <lineage>
        <taxon>Bacteria</taxon>
        <taxon>Pseudomonadati</taxon>
        <taxon>Pseudomonadota</taxon>
        <taxon>Gammaproteobacteria</taxon>
        <taxon>Cellvibrionales</taxon>
        <taxon>Microbulbiferaceae</taxon>
        <taxon>Biformimicrobium</taxon>
    </lineage>
</organism>
<dbReference type="GO" id="GO:0004519">
    <property type="term" value="F:endonuclease activity"/>
    <property type="evidence" value="ECO:0007669"/>
    <property type="project" value="UniProtKB-KW"/>
</dbReference>
<keyword evidence="1" id="KW-0732">Signal</keyword>
<feature type="chain" id="PRO_5047204937" evidence="1">
    <location>
        <begin position="20"/>
        <end position="272"/>
    </location>
</feature>
<proteinExistence type="predicted"/>
<keyword evidence="3" id="KW-0255">Endonuclease</keyword>
<dbReference type="Proteomes" id="UP001224392">
    <property type="component" value="Unassembled WGS sequence"/>
</dbReference>
<name>A0ABQ6LXC1_9GAMM</name>
<dbReference type="EMBL" id="BSYJ01000002">
    <property type="protein sequence ID" value="GMG86747.1"/>
    <property type="molecule type" value="Genomic_DNA"/>
</dbReference>
<keyword evidence="3" id="KW-0378">Hydrolase</keyword>
<dbReference type="InterPro" id="IPR036691">
    <property type="entry name" value="Endo/exonu/phosph_ase_sf"/>
</dbReference>
<reference evidence="3 4" key="1">
    <citation type="submission" date="2023-04" db="EMBL/GenBank/DDBJ databases">
        <title>Marinobulbifer ophiurae gen. nov., sp. Nov., isolate from tissue of brittle star Ophioplocus japonicus.</title>
        <authorList>
            <person name="Kawano K."/>
            <person name="Sawayama S."/>
            <person name="Nakagawa S."/>
        </authorList>
    </citation>
    <scope>NUCLEOTIDE SEQUENCE [LARGE SCALE GENOMIC DNA]</scope>
    <source>
        <strain evidence="3 4">NKW57</strain>
    </source>
</reference>
<dbReference type="NCBIfam" id="NF003840">
    <property type="entry name" value="PRK05421.1-2"/>
    <property type="match status" value="1"/>
</dbReference>
<dbReference type="NCBIfam" id="NF003842">
    <property type="entry name" value="PRK05421.1-4"/>
    <property type="match status" value="1"/>
</dbReference>
<dbReference type="RefSeq" id="WP_285763320.1">
    <property type="nucleotide sequence ID" value="NZ_BSYJ01000002.1"/>
</dbReference>
<dbReference type="Gene3D" id="3.60.10.10">
    <property type="entry name" value="Endonuclease/exonuclease/phosphatase"/>
    <property type="match status" value="1"/>
</dbReference>
<evidence type="ECO:0000313" key="3">
    <source>
        <dbReference type="EMBL" id="GMG86747.1"/>
    </source>
</evidence>
<feature type="signal peptide" evidence="1">
    <location>
        <begin position="1"/>
        <end position="19"/>
    </location>
</feature>
<keyword evidence="4" id="KW-1185">Reference proteome</keyword>
<dbReference type="InterPro" id="IPR005135">
    <property type="entry name" value="Endo/exonuclease/phosphatase"/>
</dbReference>
<accession>A0ABQ6LXC1</accession>
<protein>
    <submittedName>
        <fullName evidence="3">Endonuclease/exonuclease/phosphatase family protein</fullName>
    </submittedName>
</protein>
<keyword evidence="3" id="KW-0540">Nuclease</keyword>
<evidence type="ECO:0000259" key="2">
    <source>
        <dbReference type="Pfam" id="PF03372"/>
    </source>
</evidence>
<dbReference type="Pfam" id="PF03372">
    <property type="entry name" value="Exo_endo_phos"/>
    <property type="match status" value="1"/>
</dbReference>
<comment type="caution">
    <text evidence="3">The sequence shown here is derived from an EMBL/GenBank/DDBJ whole genome shotgun (WGS) entry which is preliminary data.</text>
</comment>
<sequence>MKRLLLPICAAFFLPFGFADSIGIDASVSKSVGHPSCGEPLARHLSKASLDPTAIRLVNWNILKGNRDGWREDLHRFAEKADLVLLQEATHHMLKNAALPNHSAAFSQGYVDGELKTGVLTYSRARVAEHCSLSALEPWLNTPKAVSITEHPLKDLEHTLMVVNIHSINFAFGLKEYLAQLAPIVEMVAKHDGPVIVAGDFNTWSAARSRELNKLAARLSLKPVEFGQDQRIRILGKALDHIYVRGLKATAAHTWDTESSDHNPMRVDLTVF</sequence>
<gene>
    <name evidence="3" type="ORF">MNKW57_10680</name>
</gene>
<dbReference type="SUPFAM" id="SSF56219">
    <property type="entry name" value="DNase I-like"/>
    <property type="match status" value="1"/>
</dbReference>
<evidence type="ECO:0000313" key="4">
    <source>
        <dbReference type="Proteomes" id="UP001224392"/>
    </source>
</evidence>